<name>A0A6M0RZQ1_9CYAN</name>
<reference evidence="3 4" key="1">
    <citation type="journal article" date="2020" name="Microb. Ecol.">
        <title>Ecogenomics of the Marine Benthic Filamentous Cyanobacterium Adonisia.</title>
        <authorList>
            <person name="Walter J.M."/>
            <person name="Coutinho F.H."/>
            <person name="Leomil L."/>
            <person name="Hargreaves P.I."/>
            <person name="Campeao M.E."/>
            <person name="Vieira V.V."/>
            <person name="Silva B.S."/>
            <person name="Fistarol G.O."/>
            <person name="Salomon P.S."/>
            <person name="Sawabe T."/>
            <person name="Mino S."/>
            <person name="Hosokawa M."/>
            <person name="Miyashita H."/>
            <person name="Maruyama F."/>
            <person name="van Verk M.C."/>
            <person name="Dutilh B.E."/>
            <person name="Thompson C.C."/>
            <person name="Thompson F.L."/>
        </authorList>
    </citation>
    <scope>NUCLEOTIDE SEQUENCE [LARGE SCALE GENOMIC DNA]</scope>
    <source>
        <strain evidence="3 4">CCMR0082</strain>
    </source>
</reference>
<evidence type="ECO:0000313" key="4">
    <source>
        <dbReference type="Proteomes" id="UP000473574"/>
    </source>
</evidence>
<dbReference type="SUPFAM" id="SSF54909">
    <property type="entry name" value="Dimeric alpha+beta barrel"/>
    <property type="match status" value="1"/>
</dbReference>
<dbReference type="InterPro" id="IPR005545">
    <property type="entry name" value="YCII"/>
</dbReference>
<dbReference type="PANTHER" id="PTHR37828">
    <property type="entry name" value="GSR2449 PROTEIN"/>
    <property type="match status" value="1"/>
</dbReference>
<organism evidence="3 4">
    <name type="scientific">Adonisia turfae CCMR0082</name>
    <dbReference type="NCBI Taxonomy" id="2304604"/>
    <lineage>
        <taxon>Bacteria</taxon>
        <taxon>Bacillati</taxon>
        <taxon>Cyanobacteriota</taxon>
        <taxon>Adonisia</taxon>
        <taxon>Adonisia turfae</taxon>
    </lineage>
</organism>
<comment type="similarity">
    <text evidence="1">Belongs to the YciI family.</text>
</comment>
<gene>
    <name evidence="3" type="ORF">D0962_02640</name>
</gene>
<dbReference type="EMBL" id="QZCE01000001">
    <property type="protein sequence ID" value="NEZ61684.1"/>
    <property type="molecule type" value="Genomic_DNA"/>
</dbReference>
<evidence type="ECO:0000313" key="3">
    <source>
        <dbReference type="EMBL" id="NEZ61684.1"/>
    </source>
</evidence>
<dbReference type="AlphaFoldDB" id="A0A6M0RZQ1"/>
<evidence type="ECO:0000256" key="1">
    <source>
        <dbReference type="ARBA" id="ARBA00007689"/>
    </source>
</evidence>
<protein>
    <recommendedName>
        <fullName evidence="2">YCII-related domain-containing protein</fullName>
    </recommendedName>
</protein>
<sequence>MEDCIKLSEVLRLSGNALKLQLYIVTSTATHLESVKQNIVAHRAYLKTLEDKNILFGAGPLLTDDGQYCAGNGLWICRAQSVEEAVAIAQADPMHSSGARTYTVCSWLLNFGRLTIQIALSEPQRALT</sequence>
<proteinExistence type="inferred from homology"/>
<accession>A0A6M0RZQ1</accession>
<dbReference type="Proteomes" id="UP000473574">
    <property type="component" value="Unassembled WGS sequence"/>
</dbReference>
<dbReference type="PANTHER" id="PTHR37828:SF1">
    <property type="entry name" value="YCII-RELATED DOMAIN-CONTAINING PROTEIN"/>
    <property type="match status" value="1"/>
</dbReference>
<evidence type="ECO:0000259" key="2">
    <source>
        <dbReference type="Pfam" id="PF03795"/>
    </source>
</evidence>
<dbReference type="Gene3D" id="3.30.70.1060">
    <property type="entry name" value="Dimeric alpha+beta barrel"/>
    <property type="match status" value="1"/>
</dbReference>
<feature type="domain" description="YCII-related" evidence="2">
    <location>
        <begin position="24"/>
        <end position="107"/>
    </location>
</feature>
<dbReference type="InterPro" id="IPR011008">
    <property type="entry name" value="Dimeric_a/b-barrel"/>
</dbReference>
<comment type="caution">
    <text evidence="3">The sequence shown here is derived from an EMBL/GenBank/DDBJ whole genome shotgun (WGS) entry which is preliminary data.</text>
</comment>
<dbReference type="RefSeq" id="WP_163659561.1">
    <property type="nucleotide sequence ID" value="NZ_QZCE01000001.1"/>
</dbReference>
<dbReference type="Pfam" id="PF03795">
    <property type="entry name" value="YCII"/>
    <property type="match status" value="1"/>
</dbReference>